<reference evidence="1 2" key="1">
    <citation type="journal article" date="2019" name="Genome Biol. Evol.">
        <title>Insights into the evolution of the New World diploid cottons (Gossypium, subgenus Houzingenia) based on genome sequencing.</title>
        <authorList>
            <person name="Grover C.E."/>
            <person name="Arick M.A. 2nd"/>
            <person name="Thrash A."/>
            <person name="Conover J.L."/>
            <person name="Sanders W.S."/>
            <person name="Peterson D.G."/>
            <person name="Frelichowski J.E."/>
            <person name="Scheffler J.A."/>
            <person name="Scheffler B.E."/>
            <person name="Wendel J.F."/>
        </authorList>
    </citation>
    <scope>NUCLEOTIDE SEQUENCE [LARGE SCALE GENOMIC DNA]</scope>
    <source>
        <strain evidence="1">8</strain>
        <tissue evidence="1">Leaf</tissue>
    </source>
</reference>
<proteinExistence type="predicted"/>
<dbReference type="AlphaFoldDB" id="A0A7J9EHP6"/>
<accession>A0A7J9EHP6</accession>
<gene>
    <name evidence="1" type="ORF">Gotri_007713</name>
</gene>
<dbReference type="PANTHER" id="PTHR47074:SF48">
    <property type="entry name" value="POLYNUCLEOTIDYL TRANSFERASE, RIBONUCLEASE H-LIKE SUPERFAMILY PROTEIN"/>
    <property type="match status" value="1"/>
</dbReference>
<dbReference type="EMBL" id="JABEZW010000008">
    <property type="protein sequence ID" value="MBA0772304.1"/>
    <property type="molecule type" value="Genomic_DNA"/>
</dbReference>
<keyword evidence="2" id="KW-1185">Reference proteome</keyword>
<dbReference type="Proteomes" id="UP000593568">
    <property type="component" value="Unassembled WGS sequence"/>
</dbReference>
<evidence type="ECO:0000313" key="2">
    <source>
        <dbReference type="Proteomes" id="UP000593568"/>
    </source>
</evidence>
<name>A0A7J9EHP6_9ROSI</name>
<protein>
    <recommendedName>
        <fullName evidence="3">RNase H type-1 domain-containing protein</fullName>
    </recommendedName>
</protein>
<evidence type="ECO:0000313" key="1">
    <source>
        <dbReference type="EMBL" id="MBA0772304.1"/>
    </source>
</evidence>
<sequence length="91" mass="10359">MIPKTPRIQKWEKPHLDFVKINFDAMIIDNSMGVGVIARDCDGFVLGGLVEYRESQMKVKWAEAEALREGIVWAQIIIMLSGLYLRPIVQA</sequence>
<evidence type="ECO:0008006" key="3">
    <source>
        <dbReference type="Google" id="ProtNLM"/>
    </source>
</evidence>
<dbReference type="InterPro" id="IPR052929">
    <property type="entry name" value="RNase_H-like_EbsB-rel"/>
</dbReference>
<dbReference type="PANTHER" id="PTHR47074">
    <property type="entry name" value="BNAC02G40300D PROTEIN"/>
    <property type="match status" value="1"/>
</dbReference>
<comment type="caution">
    <text evidence="1">The sequence shown here is derived from an EMBL/GenBank/DDBJ whole genome shotgun (WGS) entry which is preliminary data.</text>
</comment>
<organism evidence="1 2">
    <name type="scientific">Gossypium trilobum</name>
    <dbReference type="NCBI Taxonomy" id="34281"/>
    <lineage>
        <taxon>Eukaryota</taxon>
        <taxon>Viridiplantae</taxon>
        <taxon>Streptophyta</taxon>
        <taxon>Embryophyta</taxon>
        <taxon>Tracheophyta</taxon>
        <taxon>Spermatophyta</taxon>
        <taxon>Magnoliopsida</taxon>
        <taxon>eudicotyledons</taxon>
        <taxon>Gunneridae</taxon>
        <taxon>Pentapetalae</taxon>
        <taxon>rosids</taxon>
        <taxon>malvids</taxon>
        <taxon>Malvales</taxon>
        <taxon>Malvaceae</taxon>
        <taxon>Malvoideae</taxon>
        <taxon>Gossypium</taxon>
    </lineage>
</organism>